<dbReference type="Proteomes" id="UP000199300">
    <property type="component" value="Unassembled WGS sequence"/>
</dbReference>
<feature type="domain" description="ABC3 transporter permease C-terminal" evidence="7">
    <location>
        <begin position="652"/>
        <end position="770"/>
    </location>
</feature>
<dbReference type="PANTHER" id="PTHR30287">
    <property type="entry name" value="MEMBRANE COMPONENT OF PREDICTED ABC SUPERFAMILY METABOLITE UPTAKE TRANSPORTER"/>
    <property type="match status" value="1"/>
</dbReference>
<feature type="transmembrane region" description="Helical" evidence="6">
    <location>
        <begin position="334"/>
        <end position="352"/>
    </location>
</feature>
<feature type="transmembrane region" description="Helical" evidence="6">
    <location>
        <begin position="16"/>
        <end position="36"/>
    </location>
</feature>
<gene>
    <name evidence="8" type="ORF">SAMN04488134_102325</name>
</gene>
<organism evidence="8 9">
    <name type="scientific">Amphibacillus marinus</name>
    <dbReference type="NCBI Taxonomy" id="872970"/>
    <lineage>
        <taxon>Bacteria</taxon>
        <taxon>Bacillati</taxon>
        <taxon>Bacillota</taxon>
        <taxon>Bacilli</taxon>
        <taxon>Bacillales</taxon>
        <taxon>Bacillaceae</taxon>
        <taxon>Amphibacillus</taxon>
    </lineage>
</organism>
<dbReference type="InterPro" id="IPR003838">
    <property type="entry name" value="ABC3_permease_C"/>
</dbReference>
<feature type="transmembrane region" description="Helical" evidence="6">
    <location>
        <begin position="358"/>
        <end position="378"/>
    </location>
</feature>
<dbReference type="InterPro" id="IPR038766">
    <property type="entry name" value="Membrane_comp_ABC_pdt"/>
</dbReference>
<keyword evidence="3 6" id="KW-0812">Transmembrane</keyword>
<evidence type="ECO:0000256" key="3">
    <source>
        <dbReference type="ARBA" id="ARBA00022692"/>
    </source>
</evidence>
<sequence>MKLALANVRKGKSATASLFIFILVATLLLNIGLMVITQLSTFFDQKAEQLKDPHLVITMNQASYHSDYEAFLANYSGVKETETEEVIDMNLANYYFGNGEVTNNIIIFNADTKRAIAPAMRIDQLNSFSGNDIFVPYSFNTDGGYQLGDDFTITFQAKQYNYRIAGFFETTMMGMNNNGVMKVMLPEAGYQLLSDQIDSDAKGMIISVLNKDKSTASQLKEDFIGYVERFQSVEATPSLMTLDIIEVKEVSTLTVNIIATILVAFAVIIVLVALIVIKFSISNNIEDGIVNIGVLKAVGYTSRQIISSILLQFMLITLCSGVVGIALSYALMPIIGGIIATLTGLLWVQTIALTVNMVSVFLVALCVAVVTIVSTFRIRRISPVHALRGGIQTHNFRKNHLPLATAKGSLHLLLALKSMLTSSKQNVMITLIVAALTFATVFSGVLYYNIASDKTAFINLFGTEPANVYIAVQPEANTHELITNIEQMNHVSKVNIFDLINTKIDGQNVYTNVTDHYNNLENDVVYQGRQPKHDNELSISWVVSKKINKGIGDAVEVEYGAETASYLVTGLSQSIGNLGQISSMTLDGIQHLQSNYQGTTLYVYLAGISNKEFMSEIQKQYGDAIIETLDIDENIESQTGMYTAAVFAVMVMVLIITVIVVVMILYLVIKTLIIKRKKEFGILKAIGYSTFQLMNQIAMSYLPIIMIGVTAGGGLGYFFTNPMLSLLLSAAGVKRLSFAIHIPSIIFLCLSIFVLAYLVSMLIARQIKQISAYDLIIE</sequence>
<name>A0A1H8KKU0_9BACI</name>
<dbReference type="EMBL" id="FODJ01000002">
    <property type="protein sequence ID" value="SEN93542.1"/>
    <property type="molecule type" value="Genomic_DNA"/>
</dbReference>
<feature type="transmembrane region" description="Helical" evidence="6">
    <location>
        <begin position="740"/>
        <end position="764"/>
    </location>
</feature>
<dbReference type="STRING" id="872970.SAMN04488134_102325"/>
<keyword evidence="9" id="KW-1185">Reference proteome</keyword>
<evidence type="ECO:0000256" key="4">
    <source>
        <dbReference type="ARBA" id="ARBA00022989"/>
    </source>
</evidence>
<evidence type="ECO:0000256" key="1">
    <source>
        <dbReference type="ARBA" id="ARBA00004651"/>
    </source>
</evidence>
<evidence type="ECO:0000256" key="6">
    <source>
        <dbReference type="SAM" id="Phobius"/>
    </source>
</evidence>
<dbReference type="Pfam" id="PF02687">
    <property type="entry name" value="FtsX"/>
    <property type="match status" value="2"/>
</dbReference>
<dbReference type="RefSeq" id="WP_245751589.1">
    <property type="nucleotide sequence ID" value="NZ_FODJ01000002.1"/>
</dbReference>
<feature type="transmembrane region" description="Helical" evidence="6">
    <location>
        <begin position="305"/>
        <end position="327"/>
    </location>
</feature>
<keyword evidence="5 6" id="KW-0472">Membrane</keyword>
<evidence type="ECO:0000256" key="5">
    <source>
        <dbReference type="ARBA" id="ARBA00023136"/>
    </source>
</evidence>
<evidence type="ECO:0000256" key="2">
    <source>
        <dbReference type="ARBA" id="ARBA00022475"/>
    </source>
</evidence>
<protein>
    <submittedName>
        <fullName evidence="8">Putative ABC transport system permease protein</fullName>
    </submittedName>
</protein>
<dbReference type="GO" id="GO:0005886">
    <property type="term" value="C:plasma membrane"/>
    <property type="evidence" value="ECO:0007669"/>
    <property type="project" value="UniProtKB-SubCell"/>
</dbReference>
<feature type="domain" description="ABC3 transporter permease C-terminal" evidence="7">
    <location>
        <begin position="264"/>
        <end position="382"/>
    </location>
</feature>
<proteinExistence type="predicted"/>
<keyword evidence="4 6" id="KW-1133">Transmembrane helix</keyword>
<evidence type="ECO:0000313" key="8">
    <source>
        <dbReference type="EMBL" id="SEN93542.1"/>
    </source>
</evidence>
<feature type="transmembrane region" description="Helical" evidence="6">
    <location>
        <begin position="701"/>
        <end position="720"/>
    </location>
</feature>
<dbReference type="AlphaFoldDB" id="A0A1H8KKU0"/>
<dbReference type="PANTHER" id="PTHR30287:SF2">
    <property type="entry name" value="BLL1001 PROTEIN"/>
    <property type="match status" value="1"/>
</dbReference>
<evidence type="ECO:0000259" key="7">
    <source>
        <dbReference type="Pfam" id="PF02687"/>
    </source>
</evidence>
<reference evidence="8 9" key="1">
    <citation type="submission" date="2016-10" db="EMBL/GenBank/DDBJ databases">
        <authorList>
            <person name="de Groot N.N."/>
        </authorList>
    </citation>
    <scope>NUCLEOTIDE SEQUENCE [LARGE SCALE GENOMIC DNA]</scope>
    <source>
        <strain evidence="8 9">CGMCC 1.10434</strain>
    </source>
</reference>
<evidence type="ECO:0000313" key="9">
    <source>
        <dbReference type="Proteomes" id="UP000199300"/>
    </source>
</evidence>
<feature type="transmembrane region" description="Helical" evidence="6">
    <location>
        <begin position="427"/>
        <end position="448"/>
    </location>
</feature>
<feature type="transmembrane region" description="Helical" evidence="6">
    <location>
        <begin position="641"/>
        <end position="669"/>
    </location>
</feature>
<keyword evidence="2" id="KW-1003">Cell membrane</keyword>
<comment type="subcellular location">
    <subcellularLocation>
        <location evidence="1">Cell membrane</location>
        <topology evidence="1">Multi-pass membrane protein</topology>
    </subcellularLocation>
</comment>
<accession>A0A1H8KKU0</accession>
<feature type="transmembrane region" description="Helical" evidence="6">
    <location>
        <begin position="253"/>
        <end position="277"/>
    </location>
</feature>